<accession>A0A5P2B7S3</accession>
<dbReference type="EMBL" id="CP029193">
    <property type="protein sequence ID" value="QES25251.1"/>
    <property type="molecule type" value="Genomic_DNA"/>
</dbReference>
<feature type="region of interest" description="Disordered" evidence="1">
    <location>
        <begin position="1"/>
        <end position="29"/>
    </location>
</feature>
<evidence type="ECO:0000256" key="1">
    <source>
        <dbReference type="SAM" id="MobiDB-lite"/>
    </source>
</evidence>
<feature type="compositionally biased region" description="Basic and acidic residues" evidence="1">
    <location>
        <begin position="1"/>
        <end position="10"/>
    </location>
</feature>
<evidence type="ECO:0000313" key="3">
    <source>
        <dbReference type="Proteomes" id="UP000323046"/>
    </source>
</evidence>
<keyword evidence="3" id="KW-1185">Reference proteome</keyword>
<dbReference type="Proteomes" id="UP000323046">
    <property type="component" value="Chromosome"/>
</dbReference>
<organism evidence="2 3">
    <name type="scientific">Streptomyces venezuelae</name>
    <dbReference type="NCBI Taxonomy" id="54571"/>
    <lineage>
        <taxon>Bacteria</taxon>
        <taxon>Bacillati</taxon>
        <taxon>Actinomycetota</taxon>
        <taxon>Actinomycetes</taxon>
        <taxon>Kitasatosporales</taxon>
        <taxon>Streptomycetaceae</taxon>
        <taxon>Streptomyces</taxon>
    </lineage>
</organism>
<dbReference type="AlphaFoldDB" id="A0A5P2B7S3"/>
<dbReference type="OrthoDB" id="9934430at2"/>
<evidence type="ECO:0000313" key="2">
    <source>
        <dbReference type="EMBL" id="QES25251.1"/>
    </source>
</evidence>
<proteinExistence type="predicted"/>
<reference evidence="2 3" key="1">
    <citation type="submission" date="2018-05" db="EMBL/GenBank/DDBJ databases">
        <title>Streptomyces venezuelae.</title>
        <authorList>
            <person name="Kim W."/>
            <person name="Lee N."/>
            <person name="Cho B.-K."/>
        </authorList>
    </citation>
    <scope>NUCLEOTIDE SEQUENCE [LARGE SCALE GENOMIC DNA]</scope>
    <source>
        <strain evidence="2 3">ATCC 14583</strain>
    </source>
</reference>
<sequence length="109" mass="11706">MVNSRARTDSTARTTDSAPRGDGLDAVTTRWAARDTASAHGRLRDALLSWRASLPPSFSAPPPGQPGEHVRLVVAPAAPGTPEDALLLHLNPDEVERLIERLGRGTRRP</sequence>
<protein>
    <submittedName>
        <fullName evidence="2">Uncharacterized protein</fullName>
    </submittedName>
</protein>
<name>A0A5P2B7S3_STRVZ</name>
<dbReference type="RefSeq" id="WP_150164057.1">
    <property type="nucleotide sequence ID" value="NZ_CP029193.1"/>
</dbReference>
<gene>
    <name evidence="2" type="ORF">DEJ47_01155</name>
</gene>